<evidence type="ECO:0000256" key="1">
    <source>
        <dbReference type="SAM" id="SignalP"/>
    </source>
</evidence>
<sequence precursor="true">MLTGKLPMRTNGIRNKIANLFVCMTAALLIATPAIAQEQLQTTPKLAPAGTGASSDATDPVLIVTLGSLDKLMQDANYITGAVGQPQLGGLFSMIAGSYAQGMDMNQPIGVLVPLVDGVPQPIAVLPTSDIKSILKRLEAQTGGPADELDDGTMVISIGANTIFIQQKGAWAALAPRKELLEFAPMDPTSLFEGMGNDYDIAIRLKVQQVPLETRNMLVSQMRQGFEQAMQKQEGADAEQTREMADSSMKQLEQFINDTDELNLGLNIDKTEQLVAIDSSFTAVDGSKLASLYSGAHAIPSQFASVIRSDAAAYYHAATSIGPEAIEQTRKTLKSSMNSLSGMLESQDNLTPGQADDIKILIDQIVELSMKSISEGRADMGALLLTAEDSFQFVFGAFVADGDEAAQIAKDVAAKLENEPDAPRFEFDRSTYNGVTMHLVEADVPESEDEARKVFGEKLQVHIGTGEKSVYVAIGKESESLMKQLIDNSDSDKSADRPIGQFNLKLKPILEFAQSIESNEGIAAMIEELARGNADGVMTMVQDSIENGQATKITISEGLLKAVGAAAQKAQAANMQGQF</sequence>
<keyword evidence="1" id="KW-0732">Signal</keyword>
<proteinExistence type="predicted"/>
<keyword evidence="3" id="KW-1185">Reference proteome</keyword>
<protein>
    <submittedName>
        <fullName evidence="2">Uncharacterized protein</fullName>
    </submittedName>
</protein>
<dbReference type="Proteomes" id="UP000322699">
    <property type="component" value="Unassembled WGS sequence"/>
</dbReference>
<reference evidence="2 3" key="1">
    <citation type="submission" date="2019-08" db="EMBL/GenBank/DDBJ databases">
        <title>Deep-cultivation of Planctomycetes and their phenomic and genomic characterization uncovers novel biology.</title>
        <authorList>
            <person name="Wiegand S."/>
            <person name="Jogler M."/>
            <person name="Boedeker C."/>
            <person name="Pinto D."/>
            <person name="Vollmers J."/>
            <person name="Rivas-Marin E."/>
            <person name="Kohn T."/>
            <person name="Peeters S.H."/>
            <person name="Heuer A."/>
            <person name="Rast P."/>
            <person name="Oberbeckmann S."/>
            <person name="Bunk B."/>
            <person name="Jeske O."/>
            <person name="Meyerdierks A."/>
            <person name="Storesund J.E."/>
            <person name="Kallscheuer N."/>
            <person name="Luecker S."/>
            <person name="Lage O.M."/>
            <person name="Pohl T."/>
            <person name="Merkel B.J."/>
            <person name="Hornburger P."/>
            <person name="Mueller R.-W."/>
            <person name="Bruemmer F."/>
            <person name="Labrenz M."/>
            <person name="Spormann A.M."/>
            <person name="Op Den Camp H."/>
            <person name="Overmann J."/>
            <person name="Amann R."/>
            <person name="Jetten M.S.M."/>
            <person name="Mascher T."/>
            <person name="Medema M.H."/>
            <person name="Devos D.P."/>
            <person name="Kaster A.-K."/>
            <person name="Ovreas L."/>
            <person name="Rohde M."/>
            <person name="Galperin M.Y."/>
            <person name="Jogler C."/>
        </authorList>
    </citation>
    <scope>NUCLEOTIDE SEQUENCE [LARGE SCALE GENOMIC DNA]</scope>
    <source>
        <strain evidence="2 3">LF1</strain>
    </source>
</reference>
<comment type="caution">
    <text evidence="2">The sequence shown here is derived from an EMBL/GenBank/DDBJ whole genome shotgun (WGS) entry which is preliminary data.</text>
</comment>
<feature type="signal peptide" evidence="1">
    <location>
        <begin position="1"/>
        <end position="36"/>
    </location>
</feature>
<dbReference type="AlphaFoldDB" id="A0A5B1CPH6"/>
<evidence type="ECO:0000313" key="3">
    <source>
        <dbReference type="Proteomes" id="UP000322699"/>
    </source>
</evidence>
<gene>
    <name evidence="2" type="ORF">LF1_48250</name>
</gene>
<feature type="chain" id="PRO_5022792309" evidence="1">
    <location>
        <begin position="37"/>
        <end position="579"/>
    </location>
</feature>
<organism evidence="2 3">
    <name type="scientific">Rubripirellula obstinata</name>
    <dbReference type="NCBI Taxonomy" id="406547"/>
    <lineage>
        <taxon>Bacteria</taxon>
        <taxon>Pseudomonadati</taxon>
        <taxon>Planctomycetota</taxon>
        <taxon>Planctomycetia</taxon>
        <taxon>Pirellulales</taxon>
        <taxon>Pirellulaceae</taxon>
        <taxon>Rubripirellula</taxon>
    </lineage>
</organism>
<accession>A0A5B1CPH6</accession>
<name>A0A5B1CPH6_9BACT</name>
<evidence type="ECO:0000313" key="2">
    <source>
        <dbReference type="EMBL" id="KAA1262262.1"/>
    </source>
</evidence>
<dbReference type="EMBL" id="VRLW01000001">
    <property type="protein sequence ID" value="KAA1262262.1"/>
    <property type="molecule type" value="Genomic_DNA"/>
</dbReference>